<gene>
    <name evidence="2" type="ORF">ACFFVI_15170</name>
</gene>
<dbReference type="InterPro" id="IPR011008">
    <property type="entry name" value="Dimeric_a/b-barrel"/>
</dbReference>
<dbReference type="EC" id="1.-.-.-" evidence="2"/>
<dbReference type="Pfam" id="PF03992">
    <property type="entry name" value="ABM"/>
    <property type="match status" value="1"/>
</dbReference>
<keyword evidence="2" id="KW-0503">Monooxygenase</keyword>
<keyword evidence="2" id="KW-0560">Oxidoreductase</keyword>
<dbReference type="GO" id="GO:0004497">
    <property type="term" value="F:monooxygenase activity"/>
    <property type="evidence" value="ECO:0007669"/>
    <property type="project" value="UniProtKB-KW"/>
</dbReference>
<evidence type="ECO:0000313" key="3">
    <source>
        <dbReference type="Proteomes" id="UP001589748"/>
    </source>
</evidence>
<organism evidence="2 3">
    <name type="scientific">Kineococcus gynurae</name>
    <dbReference type="NCBI Taxonomy" id="452979"/>
    <lineage>
        <taxon>Bacteria</taxon>
        <taxon>Bacillati</taxon>
        <taxon>Actinomycetota</taxon>
        <taxon>Actinomycetes</taxon>
        <taxon>Kineosporiales</taxon>
        <taxon>Kineosporiaceae</taxon>
        <taxon>Kineococcus</taxon>
    </lineage>
</organism>
<evidence type="ECO:0000259" key="1">
    <source>
        <dbReference type="PROSITE" id="PS51725"/>
    </source>
</evidence>
<dbReference type="PROSITE" id="PS51725">
    <property type="entry name" value="ABM"/>
    <property type="match status" value="1"/>
</dbReference>
<sequence length="95" mass="10185">MIIVAGWLAVAADRRSAYLDEAAEVVRLARAAEGCLDFCLSPDPSEPGRIRVDERWADRATLDAFRGDGVQGEQAAAVQAADVAEFEIIGELRPG</sequence>
<dbReference type="EMBL" id="JBHMDM010000007">
    <property type="protein sequence ID" value="MFB9378309.1"/>
    <property type="molecule type" value="Genomic_DNA"/>
</dbReference>
<comment type="caution">
    <text evidence="2">The sequence shown here is derived from an EMBL/GenBank/DDBJ whole genome shotgun (WGS) entry which is preliminary data.</text>
</comment>
<dbReference type="RefSeq" id="WP_380137116.1">
    <property type="nucleotide sequence ID" value="NZ_JBHLUI010000008.1"/>
</dbReference>
<accession>A0ABV5LW81</accession>
<dbReference type="Gene3D" id="3.30.70.100">
    <property type="match status" value="1"/>
</dbReference>
<dbReference type="Proteomes" id="UP001589748">
    <property type="component" value="Unassembled WGS sequence"/>
</dbReference>
<reference evidence="2 3" key="1">
    <citation type="submission" date="2024-09" db="EMBL/GenBank/DDBJ databases">
        <authorList>
            <person name="Sun Q."/>
            <person name="Mori K."/>
        </authorList>
    </citation>
    <scope>NUCLEOTIDE SEQUENCE [LARGE SCALE GENOMIC DNA]</scope>
    <source>
        <strain evidence="2 3">TISTR 1856</strain>
    </source>
</reference>
<protein>
    <submittedName>
        <fullName evidence="2">Quinol monooxygenase</fullName>
        <ecNumber evidence="2">1.-.-.-</ecNumber>
    </submittedName>
</protein>
<name>A0ABV5LW81_9ACTN</name>
<feature type="domain" description="ABM" evidence="1">
    <location>
        <begin position="2"/>
        <end position="92"/>
    </location>
</feature>
<dbReference type="SUPFAM" id="SSF54909">
    <property type="entry name" value="Dimeric alpha+beta barrel"/>
    <property type="match status" value="1"/>
</dbReference>
<evidence type="ECO:0000313" key="2">
    <source>
        <dbReference type="EMBL" id="MFB9378309.1"/>
    </source>
</evidence>
<proteinExistence type="predicted"/>
<dbReference type="InterPro" id="IPR007138">
    <property type="entry name" value="ABM_dom"/>
</dbReference>
<keyword evidence="3" id="KW-1185">Reference proteome</keyword>